<dbReference type="Proteomes" id="UP001632038">
    <property type="component" value="Unassembled WGS sequence"/>
</dbReference>
<accession>A0ABD3D1C9</accession>
<sequence length="44" mass="4837">MASELLKHPYIQPYIDQYSPTATSPAAGARDSRNHMVESQSSNS</sequence>
<feature type="region of interest" description="Disordered" evidence="1">
    <location>
        <begin position="16"/>
        <end position="44"/>
    </location>
</feature>
<protein>
    <submittedName>
        <fullName evidence="2">Uncharacterized protein</fullName>
    </submittedName>
</protein>
<keyword evidence="3" id="KW-1185">Reference proteome</keyword>
<comment type="caution">
    <text evidence="2">The sequence shown here is derived from an EMBL/GenBank/DDBJ whole genome shotgun (WGS) entry which is preliminary data.</text>
</comment>
<dbReference type="AlphaFoldDB" id="A0ABD3D1C9"/>
<organism evidence="2 3">
    <name type="scientific">Castilleja foliolosa</name>
    <dbReference type="NCBI Taxonomy" id="1961234"/>
    <lineage>
        <taxon>Eukaryota</taxon>
        <taxon>Viridiplantae</taxon>
        <taxon>Streptophyta</taxon>
        <taxon>Embryophyta</taxon>
        <taxon>Tracheophyta</taxon>
        <taxon>Spermatophyta</taxon>
        <taxon>Magnoliopsida</taxon>
        <taxon>eudicotyledons</taxon>
        <taxon>Gunneridae</taxon>
        <taxon>Pentapetalae</taxon>
        <taxon>asterids</taxon>
        <taxon>lamiids</taxon>
        <taxon>Lamiales</taxon>
        <taxon>Orobanchaceae</taxon>
        <taxon>Pedicularideae</taxon>
        <taxon>Castillejinae</taxon>
        <taxon>Castilleja</taxon>
    </lineage>
</organism>
<name>A0ABD3D1C9_9LAMI</name>
<gene>
    <name evidence="2" type="ORF">CASFOL_019666</name>
</gene>
<evidence type="ECO:0000256" key="1">
    <source>
        <dbReference type="SAM" id="MobiDB-lite"/>
    </source>
</evidence>
<dbReference type="EMBL" id="JAVIJP010000027">
    <property type="protein sequence ID" value="KAL3635119.1"/>
    <property type="molecule type" value="Genomic_DNA"/>
</dbReference>
<evidence type="ECO:0000313" key="2">
    <source>
        <dbReference type="EMBL" id="KAL3635119.1"/>
    </source>
</evidence>
<evidence type="ECO:0000313" key="3">
    <source>
        <dbReference type="Proteomes" id="UP001632038"/>
    </source>
</evidence>
<reference evidence="3" key="1">
    <citation type="journal article" date="2024" name="IScience">
        <title>Strigolactones Initiate the Formation of Haustorium-like Structures in Castilleja.</title>
        <authorList>
            <person name="Buerger M."/>
            <person name="Peterson D."/>
            <person name="Chory J."/>
        </authorList>
    </citation>
    <scope>NUCLEOTIDE SEQUENCE [LARGE SCALE GENOMIC DNA]</scope>
</reference>
<proteinExistence type="predicted"/>